<accession>Q7RQP4</accession>
<dbReference type="PaxDb" id="73239-Q7RQP4"/>
<keyword evidence="1" id="KW-0812">Transmembrane</keyword>
<gene>
    <name evidence="2" type="ORF">PY01049</name>
</gene>
<feature type="transmembrane region" description="Helical" evidence="1">
    <location>
        <begin position="7"/>
        <end position="26"/>
    </location>
</feature>
<dbReference type="FunCoup" id="Q7RQP4">
    <property type="interactions" value="754"/>
</dbReference>
<dbReference type="AlphaFoldDB" id="Q7RQP4"/>
<dbReference type="InParanoid" id="Q7RQP4"/>
<comment type="caution">
    <text evidence="2">The sequence shown here is derived from an EMBL/GenBank/DDBJ whole genome shotgun (WGS) entry which is preliminary data.</text>
</comment>
<keyword evidence="1" id="KW-1133">Transmembrane helix</keyword>
<evidence type="ECO:0000313" key="2">
    <source>
        <dbReference type="EMBL" id="EAA19955.1"/>
    </source>
</evidence>
<dbReference type="EMBL" id="AABL01000276">
    <property type="protein sequence ID" value="EAA19955.1"/>
    <property type="molecule type" value="Genomic_DNA"/>
</dbReference>
<evidence type="ECO:0000256" key="1">
    <source>
        <dbReference type="SAM" id="Phobius"/>
    </source>
</evidence>
<evidence type="ECO:0000313" key="3">
    <source>
        <dbReference type="Proteomes" id="UP000008553"/>
    </source>
</evidence>
<dbReference type="Proteomes" id="UP000008553">
    <property type="component" value="Unassembled WGS sequence"/>
</dbReference>
<protein>
    <submittedName>
        <fullName evidence="2">Uncharacterized protein</fullName>
    </submittedName>
</protein>
<sequence>MHVYMCVGVCIYYIVFFYIPFLYAPYGVKIVGDVYKDNLDYLMRKNKSELERRETDKFSYEIELFLNSLDSEETRLYEEKDKIKESFQTIALQLKNVKRSIIKTEEYVENKVKGVMLKNSQKIFEVFKKDINNL</sequence>
<organism evidence="2 3">
    <name type="scientific">Plasmodium yoelii yoelii</name>
    <dbReference type="NCBI Taxonomy" id="73239"/>
    <lineage>
        <taxon>Eukaryota</taxon>
        <taxon>Sar</taxon>
        <taxon>Alveolata</taxon>
        <taxon>Apicomplexa</taxon>
        <taxon>Aconoidasida</taxon>
        <taxon>Haemosporida</taxon>
        <taxon>Plasmodiidae</taxon>
        <taxon>Plasmodium</taxon>
        <taxon>Plasmodium (Vinckeia)</taxon>
    </lineage>
</organism>
<keyword evidence="1" id="KW-0472">Membrane</keyword>
<proteinExistence type="predicted"/>
<reference evidence="2 3" key="1">
    <citation type="journal article" date="2002" name="Nature">
        <title>Genome sequence and comparative analysis of the model rodent malaria parasite Plasmodium yoelii yoelii.</title>
        <authorList>
            <person name="Carlton J.M."/>
            <person name="Angiuoli S.V."/>
            <person name="Suh B.B."/>
            <person name="Kooij T.W."/>
            <person name="Pertea M."/>
            <person name="Silva J.C."/>
            <person name="Ermolaeva M.D."/>
            <person name="Allen J.E."/>
            <person name="Selengut J.D."/>
            <person name="Koo H.L."/>
            <person name="Peterson J.D."/>
            <person name="Pop M."/>
            <person name="Kosack D.S."/>
            <person name="Shumway M.F."/>
            <person name="Bidwell S.L."/>
            <person name="Shallom S.J."/>
            <person name="van Aken S.E."/>
            <person name="Riedmuller S.B."/>
            <person name="Feldblyum T.V."/>
            <person name="Cho J.K."/>
            <person name="Quackenbush J."/>
            <person name="Sedegah M."/>
            <person name="Shoaibi A."/>
            <person name="Cummings L.M."/>
            <person name="Florens L."/>
            <person name="Yates J.R."/>
            <person name="Raine J.D."/>
            <person name="Sinden R.E."/>
            <person name="Harris M.A."/>
            <person name="Cunningham D.A."/>
            <person name="Preiser P.R."/>
            <person name="Bergman L.W."/>
            <person name="Vaidya A.B."/>
            <person name="van Lin L.H."/>
            <person name="Janse C.J."/>
            <person name="Waters A.P."/>
            <person name="Smith H.O."/>
            <person name="White O.R."/>
            <person name="Salzberg S.L."/>
            <person name="Venter J.C."/>
            <person name="Fraser C.M."/>
            <person name="Hoffman S.L."/>
            <person name="Gardner M.J."/>
            <person name="Carucci D.J."/>
        </authorList>
    </citation>
    <scope>NUCLEOTIDE SEQUENCE [LARGE SCALE GENOMIC DNA]</scope>
    <source>
        <strain evidence="2 3">17XNL</strain>
    </source>
</reference>
<name>Q7RQP4_PLAYO</name>
<keyword evidence="3" id="KW-1185">Reference proteome</keyword>